<proteinExistence type="inferred from homology"/>
<comment type="caution">
    <text evidence="5">The sequence shown here is derived from an EMBL/GenBank/DDBJ whole genome shotgun (WGS) entry which is preliminary data.</text>
</comment>
<dbReference type="AlphaFoldDB" id="A0A4Y3HV56"/>
<keyword evidence="6" id="KW-1185">Reference proteome</keyword>
<evidence type="ECO:0000259" key="4">
    <source>
        <dbReference type="Pfam" id="PF22725"/>
    </source>
</evidence>
<reference evidence="5 6" key="1">
    <citation type="submission" date="2019-06" db="EMBL/GenBank/DDBJ databases">
        <title>Whole genome shotgun sequence of Vibrio inusitatus NBRC 102082.</title>
        <authorList>
            <person name="Hosoyama A."/>
            <person name="Uohara A."/>
            <person name="Ohji S."/>
            <person name="Ichikawa N."/>
        </authorList>
    </citation>
    <scope>NUCLEOTIDE SEQUENCE [LARGE SCALE GENOMIC DNA]</scope>
    <source>
        <strain evidence="5 6">NBRC 102082</strain>
    </source>
</reference>
<dbReference type="PANTHER" id="PTHR22604">
    <property type="entry name" value="OXIDOREDUCTASES"/>
    <property type="match status" value="1"/>
</dbReference>
<dbReference type="InterPro" id="IPR050984">
    <property type="entry name" value="Gfo/Idh/MocA_domain"/>
</dbReference>
<dbReference type="RefSeq" id="WP_141345280.1">
    <property type="nucleotide sequence ID" value="NZ_BJLF01000007.1"/>
</dbReference>
<dbReference type="GO" id="GO:0016491">
    <property type="term" value="F:oxidoreductase activity"/>
    <property type="evidence" value="ECO:0007669"/>
    <property type="project" value="UniProtKB-KW"/>
</dbReference>
<evidence type="ECO:0000256" key="1">
    <source>
        <dbReference type="ARBA" id="ARBA00010928"/>
    </source>
</evidence>
<sequence length="324" mass="36488">MINWGIIAPGRIANRFAEAFTAINDGTLYGVASRNRTNAESFAEQHKITHVFDSYAELINSPEIDVIYIASPHQFHFDTAKQCLEAGKAVLCEKPLTVNATQAKALFQIAKDNNVFLMEALWSRFLPTWLEVKHWVEEEKIGKLENIHSTFGFKAERNYEDRLFNPKLAGGVLLDAGIYNISLTQYLAKREPQSVSSHVFVGETKVDERCSATLDYGDFTSQFTCSFRSNLDNSMTIYGSEGKITIDGAFWDATKATLEVYGKDPVKLNLPHESSGFEYQIREVQSCLREGKLFSKVIPPEQTIATLHLIDEILGKVHIKHPFS</sequence>
<dbReference type="OrthoDB" id="9774191at2"/>
<feature type="domain" description="Gfo/Idh/MocA-like oxidoreductase N-terminal" evidence="3">
    <location>
        <begin position="2"/>
        <end position="118"/>
    </location>
</feature>
<dbReference type="InterPro" id="IPR000683">
    <property type="entry name" value="Gfo/Idh/MocA-like_OxRdtase_N"/>
</dbReference>
<protein>
    <submittedName>
        <fullName evidence="5">Dehydrogenase</fullName>
    </submittedName>
</protein>
<dbReference type="SUPFAM" id="SSF55347">
    <property type="entry name" value="Glyceraldehyde-3-phosphate dehydrogenase-like, C-terminal domain"/>
    <property type="match status" value="1"/>
</dbReference>
<feature type="domain" description="GFO/IDH/MocA-like oxidoreductase" evidence="4">
    <location>
        <begin position="129"/>
        <end position="244"/>
    </location>
</feature>
<dbReference type="SUPFAM" id="SSF51735">
    <property type="entry name" value="NAD(P)-binding Rossmann-fold domains"/>
    <property type="match status" value="1"/>
</dbReference>
<dbReference type="Pfam" id="PF22725">
    <property type="entry name" value="GFO_IDH_MocA_C3"/>
    <property type="match status" value="1"/>
</dbReference>
<evidence type="ECO:0000259" key="3">
    <source>
        <dbReference type="Pfam" id="PF01408"/>
    </source>
</evidence>
<evidence type="ECO:0000313" key="5">
    <source>
        <dbReference type="EMBL" id="GEA50937.1"/>
    </source>
</evidence>
<dbReference type="InterPro" id="IPR036291">
    <property type="entry name" value="NAD(P)-bd_dom_sf"/>
</dbReference>
<dbReference type="GO" id="GO:0000166">
    <property type="term" value="F:nucleotide binding"/>
    <property type="evidence" value="ECO:0007669"/>
    <property type="project" value="InterPro"/>
</dbReference>
<dbReference type="Gene3D" id="3.40.50.720">
    <property type="entry name" value="NAD(P)-binding Rossmann-like Domain"/>
    <property type="match status" value="1"/>
</dbReference>
<evidence type="ECO:0000256" key="2">
    <source>
        <dbReference type="ARBA" id="ARBA00023002"/>
    </source>
</evidence>
<accession>A0A4Y3HV56</accession>
<dbReference type="Proteomes" id="UP000318717">
    <property type="component" value="Unassembled WGS sequence"/>
</dbReference>
<dbReference type="PANTHER" id="PTHR22604:SF105">
    <property type="entry name" value="TRANS-1,2-DIHYDROBENZENE-1,2-DIOL DEHYDROGENASE"/>
    <property type="match status" value="1"/>
</dbReference>
<evidence type="ECO:0000313" key="6">
    <source>
        <dbReference type="Proteomes" id="UP000318717"/>
    </source>
</evidence>
<keyword evidence="2" id="KW-0560">Oxidoreductase</keyword>
<dbReference type="Gene3D" id="3.30.360.10">
    <property type="entry name" value="Dihydrodipicolinate Reductase, domain 2"/>
    <property type="match status" value="1"/>
</dbReference>
<dbReference type="EMBL" id="BJLF01000007">
    <property type="protein sequence ID" value="GEA50937.1"/>
    <property type="molecule type" value="Genomic_DNA"/>
</dbReference>
<dbReference type="Pfam" id="PF01408">
    <property type="entry name" value="GFO_IDH_MocA"/>
    <property type="match status" value="1"/>
</dbReference>
<name>A0A4Y3HV56_9VIBR</name>
<gene>
    <name evidence="5" type="ORF">VIN01S_17410</name>
</gene>
<organism evidence="5 6">
    <name type="scientific">Vibrio inusitatus NBRC 102082</name>
    <dbReference type="NCBI Taxonomy" id="1219070"/>
    <lineage>
        <taxon>Bacteria</taxon>
        <taxon>Pseudomonadati</taxon>
        <taxon>Pseudomonadota</taxon>
        <taxon>Gammaproteobacteria</taxon>
        <taxon>Vibrionales</taxon>
        <taxon>Vibrionaceae</taxon>
        <taxon>Vibrio</taxon>
    </lineage>
</organism>
<comment type="similarity">
    <text evidence="1">Belongs to the Gfo/Idh/MocA family.</text>
</comment>
<dbReference type="InterPro" id="IPR055170">
    <property type="entry name" value="GFO_IDH_MocA-like_dom"/>
</dbReference>